<organism evidence="3 4">
    <name type="scientific">Dialister hominis</name>
    <dbReference type="NCBI Taxonomy" id="2582419"/>
    <lineage>
        <taxon>Bacteria</taxon>
        <taxon>Bacillati</taxon>
        <taxon>Bacillota</taxon>
        <taxon>Negativicutes</taxon>
        <taxon>Veillonellales</taxon>
        <taxon>Veillonellaceae</taxon>
        <taxon>Dialister</taxon>
    </lineage>
</organism>
<dbReference type="Proteomes" id="UP000320585">
    <property type="component" value="Chromosome"/>
</dbReference>
<dbReference type="SUPFAM" id="SSF141868">
    <property type="entry name" value="EAL domain-like"/>
    <property type="match status" value="1"/>
</dbReference>
<dbReference type="InterPro" id="IPR000160">
    <property type="entry name" value="GGDEF_dom"/>
</dbReference>
<dbReference type="PANTHER" id="PTHR33121">
    <property type="entry name" value="CYCLIC DI-GMP PHOSPHODIESTERASE PDEF"/>
    <property type="match status" value="1"/>
</dbReference>
<dbReference type="InterPro" id="IPR029787">
    <property type="entry name" value="Nucleotide_cyclase"/>
</dbReference>
<feature type="domain" description="EAL" evidence="1">
    <location>
        <begin position="230"/>
        <end position="482"/>
    </location>
</feature>
<dbReference type="Pfam" id="PF00990">
    <property type="entry name" value="GGDEF"/>
    <property type="match status" value="1"/>
</dbReference>
<dbReference type="InterPro" id="IPR035919">
    <property type="entry name" value="EAL_sf"/>
</dbReference>
<dbReference type="Pfam" id="PF00563">
    <property type="entry name" value="EAL"/>
    <property type="match status" value="1"/>
</dbReference>
<feature type="domain" description="GGDEF" evidence="2">
    <location>
        <begin position="96"/>
        <end position="221"/>
    </location>
</feature>
<dbReference type="AlphaFoldDB" id="A0A8D5A408"/>
<dbReference type="Gene3D" id="3.20.20.450">
    <property type="entry name" value="EAL domain"/>
    <property type="match status" value="1"/>
</dbReference>
<protein>
    <recommendedName>
        <fullName evidence="5">GGDEF domain-containing protein</fullName>
    </recommendedName>
</protein>
<dbReference type="InterPro" id="IPR050706">
    <property type="entry name" value="Cyclic-di-GMP_PDE-like"/>
</dbReference>
<evidence type="ECO:0000259" key="2">
    <source>
        <dbReference type="PROSITE" id="PS50887"/>
    </source>
</evidence>
<dbReference type="CDD" id="cd01948">
    <property type="entry name" value="EAL"/>
    <property type="match status" value="1"/>
</dbReference>
<evidence type="ECO:0000259" key="1">
    <source>
        <dbReference type="PROSITE" id="PS50883"/>
    </source>
</evidence>
<evidence type="ECO:0008006" key="5">
    <source>
        <dbReference type="Google" id="ProtNLM"/>
    </source>
</evidence>
<evidence type="ECO:0000313" key="4">
    <source>
        <dbReference type="Proteomes" id="UP000320585"/>
    </source>
</evidence>
<dbReference type="EMBL" id="AP019697">
    <property type="protein sequence ID" value="BBK26166.1"/>
    <property type="molecule type" value="Genomic_DNA"/>
</dbReference>
<dbReference type="SMART" id="SM00052">
    <property type="entry name" value="EAL"/>
    <property type="match status" value="1"/>
</dbReference>
<dbReference type="SUPFAM" id="SSF55073">
    <property type="entry name" value="Nucleotide cyclase"/>
    <property type="match status" value="1"/>
</dbReference>
<dbReference type="InterPro" id="IPR001633">
    <property type="entry name" value="EAL_dom"/>
</dbReference>
<proteinExistence type="predicted"/>
<dbReference type="PANTHER" id="PTHR33121:SF70">
    <property type="entry name" value="SIGNALING PROTEIN YKOW"/>
    <property type="match status" value="1"/>
</dbReference>
<accession>A0A8D5A408</accession>
<dbReference type="RefSeq" id="WP_144269332.1">
    <property type="nucleotide sequence ID" value="NZ_AP019697.1"/>
</dbReference>
<dbReference type="InterPro" id="IPR043128">
    <property type="entry name" value="Rev_trsase/Diguanyl_cyclase"/>
</dbReference>
<reference evidence="4" key="1">
    <citation type="submission" date="2019-05" db="EMBL/GenBank/DDBJ databases">
        <title>Complete genome sequencing of Dialister sp. strain 5BBH33.</title>
        <authorList>
            <person name="Sakamoto M."/>
            <person name="Murakami T."/>
            <person name="Mori H."/>
        </authorList>
    </citation>
    <scope>NUCLEOTIDE SEQUENCE [LARGE SCALE GENOMIC DNA]</scope>
    <source>
        <strain evidence="4">5BBH33</strain>
    </source>
</reference>
<name>A0A8D5A408_9FIRM</name>
<dbReference type="PROSITE" id="PS50887">
    <property type="entry name" value="GGDEF"/>
    <property type="match status" value="1"/>
</dbReference>
<dbReference type="SMART" id="SM00267">
    <property type="entry name" value="GGDEF"/>
    <property type="match status" value="1"/>
</dbReference>
<dbReference type="PROSITE" id="PS50883">
    <property type="entry name" value="EAL"/>
    <property type="match status" value="1"/>
</dbReference>
<sequence>MVYARDRMIVHDYVRRARESRRTSGVTNYRIHTKKGVFKYVQNYANFVNDYVEGRLVYVFIAAARSTHDRLTGLPSMLNFLDYANSPKNEIFRSGKIPAMVAFDFFGFKVYNTRYGIQEGNKLLVEFSIILKDIFGKNSVSRFGEDHFYVLTCAGGIRERLDEVFERLSKANHGRTVPVRSGVYIYDMDDAVSASEACDRAKMACDVDRHSYMSFYNIFDKNLLEKERTRSFVLLNIGDALKNHEIEVYYQPQVDARTGKLCGAEGLARWNSPKAGFMMPGKFIPVLEAANLTYKLDIYIICQIARDFRKCIEKGTPIVPVSFNFSRTDFETCNPYEELQKAVKEYNLEPKMFRVEITESTLMSDPAKIKEQMTLFCKAGYEVLMDDFGSAYSSLATLRDFDFDEIKIDMGFMRNFSDKSKKIIRPMIMLAQSLDVHTLTEGVETAEQLSFLQQAGCERIQGYYFSKPIPYSEFVQKLKTMDCCDDLKDCEK</sequence>
<dbReference type="GO" id="GO:0071111">
    <property type="term" value="F:cyclic-guanylate-specific phosphodiesterase activity"/>
    <property type="evidence" value="ECO:0007669"/>
    <property type="project" value="InterPro"/>
</dbReference>
<dbReference type="OrthoDB" id="9813903at2"/>
<keyword evidence="4" id="KW-1185">Reference proteome</keyword>
<gene>
    <name evidence="3" type="ORF">Dia5BBH33_21010</name>
</gene>
<evidence type="ECO:0000313" key="3">
    <source>
        <dbReference type="EMBL" id="BBK26166.1"/>
    </source>
</evidence>
<dbReference type="KEGG" id="dho:Dia5BBH33_21010"/>
<dbReference type="GeneID" id="92717297"/>
<dbReference type="Gene3D" id="3.30.70.270">
    <property type="match status" value="1"/>
</dbReference>